<accession>A0A1M5V8I9</accession>
<dbReference type="EMBL" id="FQXQ01000003">
    <property type="protein sequence ID" value="SHH71458.1"/>
    <property type="molecule type" value="Genomic_DNA"/>
</dbReference>
<sequence>MKKIFLLFLLINYVSFSQIHKPITWETSVEKISNTEYLLIFTANIKKDWILYSMNIPEDGPLPTVFSFDKNADIKLLGKTTEEKGMIKYEEVFNMNVTYFKDKTTFKQRIQTSKKTLKISGVIDYMTCNKEGCIPDYHEFEIEI</sequence>
<dbReference type="STRING" id="1195760.SAMN05444281_1595"/>
<dbReference type="OrthoDB" id="767251at2"/>
<dbReference type="AlphaFoldDB" id="A0A1M5V8I9"/>
<dbReference type="Pfam" id="PF11412">
    <property type="entry name" value="DsbD_N"/>
    <property type="match status" value="1"/>
</dbReference>
<dbReference type="Gene3D" id="2.60.40.1250">
    <property type="entry name" value="Thiol:disulfide interchange protein DsbD, N-terminal domain"/>
    <property type="match status" value="1"/>
</dbReference>
<protein>
    <submittedName>
        <fullName evidence="2">Thiol:disulfide interchange protein DsbD</fullName>
    </submittedName>
</protein>
<keyword evidence="3" id="KW-1185">Reference proteome</keyword>
<feature type="domain" description="Thiol:disulfide interchange protein DsbD N-terminal" evidence="1">
    <location>
        <begin position="33"/>
        <end position="140"/>
    </location>
</feature>
<evidence type="ECO:0000313" key="2">
    <source>
        <dbReference type="EMBL" id="SHH71458.1"/>
    </source>
</evidence>
<gene>
    <name evidence="2" type="ORF">SAMN05444281_1595</name>
</gene>
<dbReference type="InterPro" id="IPR036929">
    <property type="entry name" value="DsbDN_sf"/>
</dbReference>
<name>A0A1M5V8I9_9FLAO</name>
<evidence type="ECO:0000259" key="1">
    <source>
        <dbReference type="Pfam" id="PF11412"/>
    </source>
</evidence>
<dbReference type="InterPro" id="IPR028250">
    <property type="entry name" value="DsbDN"/>
</dbReference>
<dbReference type="RefSeq" id="WP_073120302.1">
    <property type="nucleotide sequence ID" value="NZ_BMEN01000003.1"/>
</dbReference>
<evidence type="ECO:0000313" key="3">
    <source>
        <dbReference type="Proteomes" id="UP000184109"/>
    </source>
</evidence>
<dbReference type="Proteomes" id="UP000184109">
    <property type="component" value="Unassembled WGS sequence"/>
</dbReference>
<proteinExistence type="predicted"/>
<reference evidence="3" key="1">
    <citation type="submission" date="2016-11" db="EMBL/GenBank/DDBJ databases">
        <authorList>
            <person name="Varghese N."/>
            <person name="Submissions S."/>
        </authorList>
    </citation>
    <scope>NUCLEOTIDE SEQUENCE [LARGE SCALE GENOMIC DNA]</scope>
    <source>
        <strain evidence="3">DSM 100572</strain>
    </source>
</reference>
<organism evidence="2 3">
    <name type="scientific">Wenyingzhuangia marina</name>
    <dbReference type="NCBI Taxonomy" id="1195760"/>
    <lineage>
        <taxon>Bacteria</taxon>
        <taxon>Pseudomonadati</taxon>
        <taxon>Bacteroidota</taxon>
        <taxon>Flavobacteriia</taxon>
        <taxon>Flavobacteriales</taxon>
        <taxon>Flavobacteriaceae</taxon>
        <taxon>Wenyingzhuangia</taxon>
    </lineage>
</organism>